<dbReference type="GO" id="GO:0034220">
    <property type="term" value="P:monoatomic ion transmembrane transport"/>
    <property type="evidence" value="ECO:0007669"/>
    <property type="project" value="UniProtKB-KW"/>
</dbReference>
<keyword evidence="12" id="KW-0407">Ion channel</keyword>
<dbReference type="PaxDb" id="8355-A0A1L8GMZ4"/>
<dbReference type="PANTHER" id="PTHR45712">
    <property type="entry name" value="AGAP008170-PA"/>
    <property type="match status" value="1"/>
</dbReference>
<dbReference type="Pfam" id="PF00560">
    <property type="entry name" value="LRR_1"/>
    <property type="match status" value="1"/>
</dbReference>
<evidence type="ECO:0000256" key="6">
    <source>
        <dbReference type="ARBA" id="ARBA00022692"/>
    </source>
</evidence>
<dbReference type="SUPFAM" id="SSF52058">
    <property type="entry name" value="L domain-like"/>
    <property type="match status" value="1"/>
</dbReference>
<organism evidence="19">
    <name type="scientific">Xenopus laevis</name>
    <name type="common">African clawed frog</name>
    <dbReference type="NCBI Taxonomy" id="8355"/>
    <lineage>
        <taxon>Eukaryota</taxon>
        <taxon>Metazoa</taxon>
        <taxon>Chordata</taxon>
        <taxon>Craniata</taxon>
        <taxon>Vertebrata</taxon>
        <taxon>Euteleostomi</taxon>
        <taxon>Amphibia</taxon>
        <taxon>Batrachia</taxon>
        <taxon>Anura</taxon>
        <taxon>Pipoidea</taxon>
        <taxon>Pipidae</taxon>
        <taxon>Xenopodinae</taxon>
        <taxon>Xenopus</taxon>
        <taxon>Xenopus</taxon>
    </lineage>
</organism>
<accession>A0A1L8GMZ4</accession>
<feature type="transmembrane region" description="Helical" evidence="16">
    <location>
        <begin position="248"/>
        <end position="271"/>
    </location>
</feature>
<evidence type="ECO:0000256" key="2">
    <source>
        <dbReference type="ARBA" id="ARBA00010471"/>
    </source>
</evidence>
<evidence type="ECO:0000313" key="20">
    <source>
        <dbReference type="RefSeq" id="XP_018114059.1"/>
    </source>
</evidence>
<keyword evidence="3" id="KW-0813">Transport</keyword>
<evidence type="ECO:0000256" key="14">
    <source>
        <dbReference type="ARBA" id="ARBA00024158"/>
    </source>
</evidence>
<dbReference type="KEGG" id="xla:108714382"/>
<feature type="transmembrane region" description="Helical" evidence="16">
    <location>
        <begin position="27"/>
        <end position="48"/>
    </location>
</feature>
<name>A0A1L8GMZ4_XENLA</name>
<keyword evidence="4" id="KW-1003">Cell membrane</keyword>
<dbReference type="AlphaFoldDB" id="A0A1L8GMZ4"/>
<protein>
    <submittedName>
        <fullName evidence="19 20">Volume-regulated anion channel subunit LRRC8C</fullName>
    </submittedName>
</protein>
<keyword evidence="11" id="KW-1015">Disulfide bond</keyword>
<dbReference type="AGR" id="Xenbase:XB-GENE-18005695"/>
<comment type="catalytic activity">
    <reaction evidence="15">
        <text>chloride(in) = chloride(out)</text>
        <dbReference type="Rhea" id="RHEA:29823"/>
        <dbReference type="ChEBI" id="CHEBI:17996"/>
    </reaction>
</comment>
<evidence type="ECO:0000256" key="13">
    <source>
        <dbReference type="ARBA" id="ARBA00024145"/>
    </source>
</evidence>
<dbReference type="Pfam" id="PF12534">
    <property type="entry name" value="Pannexin_like"/>
    <property type="match status" value="1"/>
</dbReference>
<dbReference type="Bgee" id="108714382">
    <property type="expression patterns" value="Expressed in testis"/>
</dbReference>
<dbReference type="Pfam" id="PF13855">
    <property type="entry name" value="LRR_8"/>
    <property type="match status" value="2"/>
</dbReference>
<comment type="subcellular location">
    <subcellularLocation>
        <location evidence="1">Cell membrane</location>
        <topology evidence="1">Multi-pass membrane protein</topology>
    </subcellularLocation>
</comment>
<keyword evidence="10 16" id="KW-0472">Membrane</keyword>
<dbReference type="GO" id="GO:0005737">
    <property type="term" value="C:cytoplasm"/>
    <property type="evidence" value="ECO:0000318"/>
    <property type="project" value="GO_Central"/>
</dbReference>
<dbReference type="Proteomes" id="UP000186698">
    <property type="component" value="Chromosome 4L"/>
</dbReference>
<dbReference type="CTD" id="108714382"/>
<sequence>MIPVTEFRQFSEQQPAFRVLKPWWDVFMDNLSVAMLMIGGFGCTLQIMPVKILCLPERIQTVHNSSDYNTLNSLTNSLSASPPNPMAPGTVEMKGLKTNLDIQQYNFISYMCYELAIPWYTKYFPYLVLLHTLMFMICSNFWFKYPGSCSKIELFITVLWKCFDSPWTTRALCNVSGEEPKEKHSKKNSVNKPNISQPVTETPLLKPAADTSIVGKAAARDMDEKEREQAKALFEKVKKFRHHVEGGVLLYITYVNQIIFKLLHFLFVIGYNGALVSEIQFTVDCKVDIEDVTGYNHFYCNLPMGPLFSKLSFFYLCLVGVYGLSCLYTLYWLFYRSLKEYSFEYVRLETGINDIPDVKNDLAFLFHMIDQYDPLYSKRFAVFLSEASENKLKQLNLNNEWTAEKLRQKLQTNASSRLELQLFMLSGLPDTIFEIREIQSLKLENIPNVMIPAAIAQLDNLQELSLCQCPAKIHSAALAFLKENLHSLSVKFIDARDIPPWIYGLGNLEELRLTGSLNPEIAKTIPFDSFKKLKSLKHLFINSNVTSIPQHVVDISAQLQKLSIDNNGIKLVTRSSLKNMSNLMTLELINCKLDRIPNSIFSLLALKELDLKKNNLKSIQEIASFQNLQKLSILKLWHNSITKIPDHIHRLANLEQLYISHNNIGDLPYELFLCYKLRHLELSNNSIRSIPHYIGMLINLKYFSVSFNQIETIPDELYLCRELESLNFRHNQLLTLSPNIGNLAHLSCLDLKDNPIGTLPPELGSCQALKRNGLGVEERLFETLPFDIRDKMTKEQIT</sequence>
<dbReference type="Xenbase" id="XB-GENE-18005695">
    <property type="gene designation" value="XB964897.L"/>
</dbReference>
<proteinExistence type="inferred from homology"/>
<dbReference type="InterPro" id="IPR021040">
    <property type="entry name" value="LRRC8_Pannexin-like"/>
</dbReference>
<dbReference type="PROSITE" id="PS51450">
    <property type="entry name" value="LRR"/>
    <property type="match status" value="4"/>
</dbReference>
<dbReference type="OrthoDB" id="67933at2759"/>
<comment type="catalytic activity">
    <reaction evidence="14">
        <text>taurine(out) = taurine(in)</text>
        <dbReference type="Rhea" id="RHEA:66328"/>
        <dbReference type="ChEBI" id="CHEBI:507393"/>
    </reaction>
</comment>
<keyword evidence="7" id="KW-0677">Repeat</keyword>
<evidence type="ECO:0000256" key="11">
    <source>
        <dbReference type="ARBA" id="ARBA00023157"/>
    </source>
</evidence>
<dbReference type="FunFam" id="3.80.10.10:FF:000156">
    <property type="entry name" value="volume-regulated anion channel subunit LRRC8C isoform X2"/>
    <property type="match status" value="1"/>
</dbReference>
<dbReference type="RefSeq" id="XP_018114058.1">
    <property type="nucleotide sequence ID" value="XM_018258569.2"/>
</dbReference>
<evidence type="ECO:0000256" key="9">
    <source>
        <dbReference type="ARBA" id="ARBA00023065"/>
    </source>
</evidence>
<evidence type="ECO:0000313" key="18">
    <source>
        <dbReference type="Proteomes" id="UP000186698"/>
    </source>
</evidence>
<dbReference type="PANTHER" id="PTHR45712:SF22">
    <property type="entry name" value="INSULIN-LIKE GROWTH FACTOR-BINDING PROTEIN COMPLEX ACID LABILE SUBUNIT"/>
    <property type="match status" value="1"/>
</dbReference>
<evidence type="ECO:0000256" key="4">
    <source>
        <dbReference type="ARBA" id="ARBA00022475"/>
    </source>
</evidence>
<evidence type="ECO:0000313" key="21">
    <source>
        <dbReference type="Xenbase" id="XB-GENE-18005695"/>
    </source>
</evidence>
<keyword evidence="5" id="KW-0433">Leucine-rich repeat</keyword>
<evidence type="ECO:0000256" key="7">
    <source>
        <dbReference type="ARBA" id="ARBA00022737"/>
    </source>
</evidence>
<feature type="domain" description="LRRC8 pannexin-like TM region" evidence="17">
    <location>
        <begin position="1"/>
        <end position="330"/>
    </location>
</feature>
<dbReference type="Gene3D" id="3.80.10.10">
    <property type="entry name" value="Ribonuclease Inhibitor"/>
    <property type="match status" value="3"/>
</dbReference>
<feature type="transmembrane region" description="Helical" evidence="16">
    <location>
        <begin position="313"/>
        <end position="334"/>
    </location>
</feature>
<keyword evidence="6 16" id="KW-0812">Transmembrane</keyword>
<comment type="similarity">
    <text evidence="2">Belongs to the LRRC8 family.</text>
</comment>
<dbReference type="InterPro" id="IPR032675">
    <property type="entry name" value="LRR_dom_sf"/>
</dbReference>
<keyword evidence="18" id="KW-1185">Reference proteome</keyword>
<evidence type="ECO:0000256" key="15">
    <source>
        <dbReference type="ARBA" id="ARBA00024167"/>
    </source>
</evidence>
<evidence type="ECO:0000256" key="1">
    <source>
        <dbReference type="ARBA" id="ARBA00004651"/>
    </source>
</evidence>
<evidence type="ECO:0000259" key="17">
    <source>
        <dbReference type="Pfam" id="PF12534"/>
    </source>
</evidence>
<evidence type="ECO:0000256" key="3">
    <source>
        <dbReference type="ARBA" id="ARBA00022448"/>
    </source>
</evidence>
<keyword evidence="8 16" id="KW-1133">Transmembrane helix</keyword>
<dbReference type="SMART" id="SM00369">
    <property type="entry name" value="LRR_TYP"/>
    <property type="match status" value="7"/>
</dbReference>
<evidence type="ECO:0000313" key="19">
    <source>
        <dbReference type="RefSeq" id="XP_018114058.1"/>
    </source>
</evidence>
<dbReference type="RefSeq" id="XP_018114059.1">
    <property type="nucleotide sequence ID" value="XM_018258570.2"/>
</dbReference>
<evidence type="ECO:0000256" key="5">
    <source>
        <dbReference type="ARBA" id="ARBA00022614"/>
    </source>
</evidence>
<dbReference type="OMA" id="NCKLDRI"/>
<evidence type="ECO:0000256" key="16">
    <source>
        <dbReference type="SAM" id="Phobius"/>
    </source>
</evidence>
<dbReference type="InterPro" id="IPR050333">
    <property type="entry name" value="SLRP"/>
</dbReference>
<dbReference type="GO" id="GO:0005886">
    <property type="term" value="C:plasma membrane"/>
    <property type="evidence" value="ECO:0007669"/>
    <property type="project" value="UniProtKB-SubCell"/>
</dbReference>
<reference evidence="19 20" key="1">
    <citation type="submission" date="2022-04" db="UniProtKB">
        <authorList>
            <consortium name="RefSeq"/>
        </authorList>
    </citation>
    <scope>IDENTIFICATION</scope>
    <source>
        <strain evidence="19 20">J_2021</strain>
        <tissue evidence="19 20">Erythrocytes</tissue>
    </source>
</reference>
<gene>
    <name evidence="19 20 21" type="primary">XB964897.L</name>
</gene>
<feature type="transmembrane region" description="Helical" evidence="16">
    <location>
        <begin position="123"/>
        <end position="143"/>
    </location>
</feature>
<dbReference type="InterPro" id="IPR003591">
    <property type="entry name" value="Leu-rich_rpt_typical-subtyp"/>
</dbReference>
<keyword evidence="9" id="KW-0406">Ion transport</keyword>
<dbReference type="InterPro" id="IPR001611">
    <property type="entry name" value="Leu-rich_rpt"/>
</dbReference>
<evidence type="ECO:0000256" key="12">
    <source>
        <dbReference type="ARBA" id="ARBA00023303"/>
    </source>
</evidence>
<evidence type="ECO:0000256" key="8">
    <source>
        <dbReference type="ARBA" id="ARBA00022989"/>
    </source>
</evidence>
<dbReference type="STRING" id="8355.A0A1L8GMZ4"/>
<evidence type="ECO:0000256" key="10">
    <source>
        <dbReference type="ARBA" id="ARBA00023136"/>
    </source>
</evidence>
<comment type="catalytic activity">
    <reaction evidence="13">
        <text>iodide(out) = iodide(in)</text>
        <dbReference type="Rhea" id="RHEA:66324"/>
        <dbReference type="ChEBI" id="CHEBI:16382"/>
    </reaction>
</comment>
<dbReference type="GeneID" id="108714382"/>